<organism evidence="2">
    <name type="scientific">Brassica cretica</name>
    <name type="common">Mustard</name>
    <dbReference type="NCBI Taxonomy" id="69181"/>
    <lineage>
        <taxon>Eukaryota</taxon>
        <taxon>Viridiplantae</taxon>
        <taxon>Streptophyta</taxon>
        <taxon>Embryophyta</taxon>
        <taxon>Tracheophyta</taxon>
        <taxon>Spermatophyta</taxon>
        <taxon>Magnoliopsida</taxon>
        <taxon>eudicotyledons</taxon>
        <taxon>Gunneridae</taxon>
        <taxon>Pentapetalae</taxon>
        <taxon>rosids</taxon>
        <taxon>malvids</taxon>
        <taxon>Brassicales</taxon>
        <taxon>Brassicaceae</taxon>
        <taxon>Brassiceae</taxon>
        <taxon>Brassica</taxon>
    </lineage>
</organism>
<dbReference type="Gene3D" id="3.30.420.10">
    <property type="entry name" value="Ribonuclease H-like superfamily/Ribonuclease H"/>
    <property type="match status" value="1"/>
</dbReference>
<accession>A0A8S9HVN5</accession>
<protein>
    <recommendedName>
        <fullName evidence="1">RNase H type-1 domain-containing protein</fullName>
    </recommendedName>
</protein>
<proteinExistence type="predicted"/>
<dbReference type="GO" id="GO:0003676">
    <property type="term" value="F:nucleic acid binding"/>
    <property type="evidence" value="ECO:0007669"/>
    <property type="project" value="InterPro"/>
</dbReference>
<comment type="caution">
    <text evidence="2">The sequence shown here is derived from an EMBL/GenBank/DDBJ whole genome shotgun (WGS) entry which is preliminary data.</text>
</comment>
<feature type="domain" description="RNase H type-1" evidence="1">
    <location>
        <begin position="32"/>
        <end position="100"/>
    </location>
</feature>
<dbReference type="InterPro" id="IPR002156">
    <property type="entry name" value="RNaseH_domain"/>
</dbReference>
<name>A0A8S9HVN5_BRACR</name>
<reference evidence="2" key="1">
    <citation type="submission" date="2019-12" db="EMBL/GenBank/DDBJ databases">
        <title>Genome sequencing and annotation of Brassica cretica.</title>
        <authorList>
            <person name="Studholme D.J."/>
            <person name="Sarris P.F."/>
        </authorList>
    </citation>
    <scope>NUCLEOTIDE SEQUENCE</scope>
    <source>
        <strain evidence="2">PFS-102/07</strain>
        <tissue evidence="2">Leaf</tissue>
    </source>
</reference>
<dbReference type="Pfam" id="PF13456">
    <property type="entry name" value="RVT_3"/>
    <property type="match status" value="1"/>
</dbReference>
<dbReference type="EMBL" id="QGKY02001250">
    <property type="protein sequence ID" value="KAF2561177.1"/>
    <property type="molecule type" value="Genomic_DNA"/>
</dbReference>
<evidence type="ECO:0000259" key="1">
    <source>
        <dbReference type="Pfam" id="PF13456"/>
    </source>
</evidence>
<evidence type="ECO:0000313" key="2">
    <source>
        <dbReference type="EMBL" id="KAF2561177.1"/>
    </source>
</evidence>
<dbReference type="InterPro" id="IPR036397">
    <property type="entry name" value="RNaseH_sf"/>
</dbReference>
<dbReference type="GO" id="GO:0004523">
    <property type="term" value="F:RNA-DNA hybrid ribonuclease activity"/>
    <property type="evidence" value="ECO:0007669"/>
    <property type="project" value="InterPro"/>
</dbReference>
<gene>
    <name evidence="2" type="ORF">F2Q70_00016949</name>
</gene>
<dbReference type="AlphaFoldDB" id="A0A8S9HVN5"/>
<sequence>MEAKQSQPEEVATRSLALAREWNQAHAALVVRESLRMAEAQEISHLQIFSDNSTLIGSVNKKTHMKDFTGIIKDIHSLSSVFVLILCLHIPHKKTQEADCNTPEPS</sequence>